<dbReference type="PANTHER" id="PTHR23416">
    <property type="entry name" value="SIALIC ACID SYNTHASE-RELATED"/>
    <property type="match status" value="1"/>
</dbReference>
<dbReference type="InterPro" id="IPR001451">
    <property type="entry name" value="Hexapep"/>
</dbReference>
<dbReference type="InterPro" id="IPR051159">
    <property type="entry name" value="Hexapeptide_acetyltransf"/>
</dbReference>
<dbReference type="EMBL" id="LRKC01000155">
    <property type="protein sequence ID" value="OKV07027.1"/>
    <property type="molecule type" value="Genomic_DNA"/>
</dbReference>
<dbReference type="SUPFAM" id="SSF51161">
    <property type="entry name" value="Trimeric LpxA-like enzymes"/>
    <property type="match status" value="1"/>
</dbReference>
<dbReference type="PANTHER" id="PTHR23416:SF78">
    <property type="entry name" value="LIPOPOLYSACCHARIDE BIOSYNTHESIS O-ACETYL TRANSFERASE WBBJ-RELATED"/>
    <property type="match status" value="1"/>
</dbReference>
<evidence type="ECO:0008006" key="3">
    <source>
        <dbReference type="Google" id="ProtNLM"/>
    </source>
</evidence>
<comment type="caution">
    <text evidence="1">The sequence shown here is derived from an EMBL/GenBank/DDBJ whole genome shotgun (WGS) entry which is preliminary data.</text>
</comment>
<dbReference type="InterPro" id="IPR011004">
    <property type="entry name" value="Trimer_LpxA-like_sf"/>
</dbReference>
<evidence type="ECO:0000313" key="2">
    <source>
        <dbReference type="Proteomes" id="UP000185794"/>
    </source>
</evidence>
<dbReference type="AlphaFoldDB" id="A0A854BIB2"/>
<organism evidence="1 2">
    <name type="scientific">Escherichia coli</name>
    <dbReference type="NCBI Taxonomy" id="562"/>
    <lineage>
        <taxon>Bacteria</taxon>
        <taxon>Pseudomonadati</taxon>
        <taxon>Pseudomonadota</taxon>
        <taxon>Gammaproteobacteria</taxon>
        <taxon>Enterobacterales</taxon>
        <taxon>Enterobacteriaceae</taxon>
        <taxon>Escherichia</taxon>
    </lineage>
</organism>
<protein>
    <recommendedName>
        <fullName evidence="3">Acyltransferase</fullName>
    </recommendedName>
</protein>
<accession>A0A854BIB2</accession>
<evidence type="ECO:0000313" key="1">
    <source>
        <dbReference type="EMBL" id="OKV07027.1"/>
    </source>
</evidence>
<proteinExistence type="predicted"/>
<name>A0A854BIB2_ECOLX</name>
<dbReference type="Gene3D" id="2.160.10.10">
    <property type="entry name" value="Hexapeptide repeat proteins"/>
    <property type="match status" value="1"/>
</dbReference>
<dbReference type="Pfam" id="PF00132">
    <property type="entry name" value="Hexapep"/>
    <property type="match status" value="1"/>
</dbReference>
<gene>
    <name evidence="1" type="ORF">AWP47_21540</name>
</gene>
<reference evidence="1 2" key="1">
    <citation type="journal article" date="2017" name="Front. Cell. Infect. Microbiol.">
        <title>Chaperone-usher pili loci of human colonization factor-negative enterotoxigenic Escherichia coli.</title>
        <authorList>
            <person name="Del Canto F."/>
            <person name="Vidal R."/>
            <person name="Stine O.C."/>
            <person name="Pop M."/>
        </authorList>
    </citation>
    <scope>NUCLEOTIDE SEQUENCE [LARGE SCALE GENOMIC DNA]</scope>
    <source>
        <strain evidence="1 2">700324</strain>
    </source>
</reference>
<sequence length="209" mass="23545">MMWENMCDFKISNIKNNNVNISTTTNIGVNCEISFPDGFSGRESVNNTIKMGEHTRFRYFRIIVRGSNNNIVIDDGTFYTGTIMVEGSHLNINIGKNCTINGLFITCRDKDVIIGNDCLISSEVKIRSSDSHKIFDLNDDENQINKPHSPVIIGNHVWIGQDVYIGKNSFIADGCIIAARATITKKIHTKNCIVAEFNKIIKENIVWKK</sequence>
<dbReference type="Proteomes" id="UP000185794">
    <property type="component" value="Unassembled WGS sequence"/>
</dbReference>
<dbReference type="RefSeq" id="WP_000989959.1">
    <property type="nucleotide sequence ID" value="NZ_LRKJ01000161.1"/>
</dbReference>